<proteinExistence type="predicted"/>
<dbReference type="SUPFAM" id="SSF55729">
    <property type="entry name" value="Acyl-CoA N-acyltransferases (Nat)"/>
    <property type="match status" value="1"/>
</dbReference>
<evidence type="ECO:0000259" key="3">
    <source>
        <dbReference type="PROSITE" id="PS51186"/>
    </source>
</evidence>
<dbReference type="PANTHER" id="PTHR43877">
    <property type="entry name" value="AMINOALKYLPHOSPHONATE N-ACETYLTRANSFERASE-RELATED-RELATED"/>
    <property type="match status" value="1"/>
</dbReference>
<dbReference type="Gene3D" id="3.40.630.30">
    <property type="match status" value="1"/>
</dbReference>
<keyword evidence="2" id="KW-0012">Acyltransferase</keyword>
<dbReference type="Pfam" id="PF00583">
    <property type="entry name" value="Acetyltransf_1"/>
    <property type="match status" value="1"/>
</dbReference>
<dbReference type="PROSITE" id="PS51186">
    <property type="entry name" value="GNAT"/>
    <property type="match status" value="1"/>
</dbReference>
<dbReference type="PATRIC" id="fig|1304275.5.peg.3643"/>
<dbReference type="InterPro" id="IPR000182">
    <property type="entry name" value="GNAT_dom"/>
</dbReference>
<gene>
    <name evidence="4" type="ORF">C41B8_17818</name>
</gene>
<evidence type="ECO:0000256" key="1">
    <source>
        <dbReference type="ARBA" id="ARBA00022679"/>
    </source>
</evidence>
<reference evidence="4 5" key="1">
    <citation type="submission" date="2013-03" db="EMBL/GenBank/DDBJ databases">
        <title>Salinisphaera hydrothermalis C41B8 Genome Sequencing.</title>
        <authorList>
            <person name="Li C."/>
            <person name="Lai Q."/>
            <person name="Shao Z."/>
        </authorList>
    </citation>
    <scope>NUCLEOTIDE SEQUENCE [LARGE SCALE GENOMIC DNA]</scope>
    <source>
        <strain evidence="4 5">C41B8</strain>
    </source>
</reference>
<keyword evidence="5" id="KW-1185">Reference proteome</keyword>
<comment type="caution">
    <text evidence="4">The sequence shown here is derived from an EMBL/GenBank/DDBJ whole genome shotgun (WGS) entry which is preliminary data.</text>
</comment>
<keyword evidence="1 4" id="KW-0808">Transferase</keyword>
<dbReference type="InterPro" id="IPR050832">
    <property type="entry name" value="Bact_Acetyltransf"/>
</dbReference>
<protein>
    <submittedName>
        <fullName evidence="4">N-acetyltransferase GCN5</fullName>
    </submittedName>
</protein>
<name>A0A084IGL8_SALHC</name>
<dbReference type="eggNOG" id="COG0456">
    <property type="taxonomic scope" value="Bacteria"/>
</dbReference>
<evidence type="ECO:0000313" key="5">
    <source>
        <dbReference type="Proteomes" id="UP000028302"/>
    </source>
</evidence>
<organism evidence="4 5">
    <name type="scientific">Salinisphaera hydrothermalis (strain C41B8)</name>
    <dbReference type="NCBI Taxonomy" id="1304275"/>
    <lineage>
        <taxon>Bacteria</taxon>
        <taxon>Pseudomonadati</taxon>
        <taxon>Pseudomonadota</taxon>
        <taxon>Gammaproteobacteria</taxon>
        <taxon>Salinisphaerales</taxon>
        <taxon>Salinisphaeraceae</taxon>
        <taxon>Salinisphaera</taxon>
    </lineage>
</organism>
<evidence type="ECO:0000256" key="2">
    <source>
        <dbReference type="ARBA" id="ARBA00023315"/>
    </source>
</evidence>
<dbReference type="RefSeq" id="WP_198025282.1">
    <property type="nucleotide sequence ID" value="NZ_APNK01000048.1"/>
</dbReference>
<dbReference type="STRING" id="1304275.C41B8_17818"/>
<dbReference type="AlphaFoldDB" id="A0A084IGL8"/>
<dbReference type="PANTHER" id="PTHR43877:SF2">
    <property type="entry name" value="AMINOALKYLPHOSPHONATE N-ACETYLTRANSFERASE-RELATED"/>
    <property type="match status" value="1"/>
</dbReference>
<sequence>MGDNSGPPALFHRMAPTANLRIERLTPDADMVDTVADWTRAAWGHLNPEITRAAWRIETCDNAGPAGVPSTFVAWLDGRPVGTASLVAHDMKTRTDLTPWLASVYVEPTARGRGVASALVRRVENEARSAGLAHFYLYTPDQQRLYARLGWEPVEQAGYLGERVTIMKRQLDARSA</sequence>
<accession>A0A084IGL8</accession>
<dbReference type="GO" id="GO:0016747">
    <property type="term" value="F:acyltransferase activity, transferring groups other than amino-acyl groups"/>
    <property type="evidence" value="ECO:0007669"/>
    <property type="project" value="InterPro"/>
</dbReference>
<dbReference type="CDD" id="cd04301">
    <property type="entry name" value="NAT_SF"/>
    <property type="match status" value="1"/>
</dbReference>
<feature type="domain" description="N-acetyltransferase" evidence="3">
    <location>
        <begin position="20"/>
        <end position="172"/>
    </location>
</feature>
<dbReference type="Proteomes" id="UP000028302">
    <property type="component" value="Unassembled WGS sequence"/>
</dbReference>
<evidence type="ECO:0000313" key="4">
    <source>
        <dbReference type="EMBL" id="KEZ75852.1"/>
    </source>
</evidence>
<dbReference type="EMBL" id="APNK01000048">
    <property type="protein sequence ID" value="KEZ75852.1"/>
    <property type="molecule type" value="Genomic_DNA"/>
</dbReference>
<dbReference type="InterPro" id="IPR016181">
    <property type="entry name" value="Acyl_CoA_acyltransferase"/>
</dbReference>